<evidence type="ECO:0000256" key="4">
    <source>
        <dbReference type="PROSITE-ProRule" id="PRU00175"/>
    </source>
</evidence>
<dbReference type="InterPro" id="IPR013083">
    <property type="entry name" value="Znf_RING/FYVE/PHD"/>
</dbReference>
<evidence type="ECO:0000259" key="7">
    <source>
        <dbReference type="PROSITE" id="PS50089"/>
    </source>
</evidence>
<evidence type="ECO:0000313" key="9">
    <source>
        <dbReference type="Proteomes" id="UP000008068"/>
    </source>
</evidence>
<dbReference type="PANTHER" id="PTHR47156:SF10">
    <property type="entry name" value="E3 UBIQUITIN-PROTEIN LIGASE TRIM-21-RELATED"/>
    <property type="match status" value="1"/>
</dbReference>
<keyword evidence="3" id="KW-0862">Zinc</keyword>
<keyword evidence="5" id="KW-1133">Transmembrane helix</keyword>
<evidence type="ECO:0000256" key="6">
    <source>
        <dbReference type="SAM" id="SignalP"/>
    </source>
</evidence>
<evidence type="ECO:0000313" key="8">
    <source>
        <dbReference type="EMBL" id="EGT39829.1"/>
    </source>
</evidence>
<dbReference type="GO" id="GO:0008270">
    <property type="term" value="F:zinc ion binding"/>
    <property type="evidence" value="ECO:0007669"/>
    <property type="project" value="UniProtKB-KW"/>
</dbReference>
<dbReference type="EMBL" id="GL379805">
    <property type="protein sequence ID" value="EGT39829.1"/>
    <property type="molecule type" value="Genomic_DNA"/>
</dbReference>
<dbReference type="InParanoid" id="G0MPP5"/>
<gene>
    <name evidence="8" type="ORF">CAEBREN_13577</name>
</gene>
<evidence type="ECO:0000256" key="3">
    <source>
        <dbReference type="ARBA" id="ARBA00022833"/>
    </source>
</evidence>
<feature type="transmembrane region" description="Helical" evidence="5">
    <location>
        <begin position="62"/>
        <end position="82"/>
    </location>
</feature>
<dbReference type="Proteomes" id="UP000008068">
    <property type="component" value="Unassembled WGS sequence"/>
</dbReference>
<feature type="domain" description="RING-type" evidence="7">
    <location>
        <begin position="109"/>
        <end position="161"/>
    </location>
</feature>
<sequence>MYSLAAFSFMIYIFFVAPNRQKCEIDDRNYWKYMWKTLCVYSCPVSRCAIGYEGELSNQVSIIGLVFILLIVPIFTEVYIILESGIIVRRGFFEEETVEDDKRSKILQCGACSTHYSNKLFSTIPRVLKCGHTVCQGCARKNHKEKDDNPKIWLVTCPLCEKTERKDSILDLPRNLAIVDYIRELDL</sequence>
<keyword evidence="5" id="KW-0472">Membrane</keyword>
<keyword evidence="2 4" id="KW-0863">Zinc-finger</keyword>
<keyword evidence="5" id="KW-0812">Transmembrane</keyword>
<dbReference type="STRING" id="135651.G0MPP5"/>
<protein>
    <recommendedName>
        <fullName evidence="7">RING-type domain-containing protein</fullName>
    </recommendedName>
</protein>
<keyword evidence="6" id="KW-0732">Signal</keyword>
<dbReference type="PROSITE" id="PS00518">
    <property type="entry name" value="ZF_RING_1"/>
    <property type="match status" value="1"/>
</dbReference>
<proteinExistence type="predicted"/>
<dbReference type="SMART" id="SM00184">
    <property type="entry name" value="RING"/>
    <property type="match status" value="1"/>
</dbReference>
<dbReference type="PANTHER" id="PTHR47156">
    <property type="entry name" value="PROTEIN CBG20824"/>
    <property type="match status" value="1"/>
</dbReference>
<dbReference type="SUPFAM" id="SSF57850">
    <property type="entry name" value="RING/U-box"/>
    <property type="match status" value="1"/>
</dbReference>
<dbReference type="PROSITE" id="PS50089">
    <property type="entry name" value="ZF_RING_2"/>
    <property type="match status" value="1"/>
</dbReference>
<evidence type="ECO:0000256" key="5">
    <source>
        <dbReference type="SAM" id="Phobius"/>
    </source>
</evidence>
<dbReference type="InterPro" id="IPR017907">
    <property type="entry name" value="Znf_RING_CS"/>
</dbReference>
<dbReference type="HOGENOM" id="CLU_1448924_0_0_1"/>
<evidence type="ECO:0000256" key="2">
    <source>
        <dbReference type="ARBA" id="ARBA00022771"/>
    </source>
</evidence>
<accession>G0MPP5</accession>
<feature type="signal peptide" evidence="6">
    <location>
        <begin position="1"/>
        <end position="18"/>
    </location>
</feature>
<name>G0MPP5_CAEBE</name>
<keyword evidence="9" id="KW-1185">Reference proteome</keyword>
<dbReference type="InterPro" id="IPR001841">
    <property type="entry name" value="Znf_RING"/>
</dbReference>
<feature type="chain" id="PRO_5003403377" description="RING-type domain-containing protein" evidence="6">
    <location>
        <begin position="19"/>
        <end position="187"/>
    </location>
</feature>
<dbReference type="AlphaFoldDB" id="G0MPP5"/>
<dbReference type="Gene3D" id="3.30.40.10">
    <property type="entry name" value="Zinc/RING finger domain, C3HC4 (zinc finger)"/>
    <property type="match status" value="1"/>
</dbReference>
<evidence type="ECO:0000256" key="1">
    <source>
        <dbReference type="ARBA" id="ARBA00022723"/>
    </source>
</evidence>
<dbReference type="OrthoDB" id="5876733at2759"/>
<reference evidence="9" key="1">
    <citation type="submission" date="2011-07" db="EMBL/GenBank/DDBJ databases">
        <authorList>
            <consortium name="Caenorhabditis brenneri Sequencing and Analysis Consortium"/>
            <person name="Wilson R.K."/>
        </authorList>
    </citation>
    <scope>NUCLEOTIDE SEQUENCE [LARGE SCALE GENOMIC DNA]</scope>
    <source>
        <strain evidence="9">PB2801</strain>
    </source>
</reference>
<organism evidence="9">
    <name type="scientific">Caenorhabditis brenneri</name>
    <name type="common">Nematode worm</name>
    <dbReference type="NCBI Taxonomy" id="135651"/>
    <lineage>
        <taxon>Eukaryota</taxon>
        <taxon>Metazoa</taxon>
        <taxon>Ecdysozoa</taxon>
        <taxon>Nematoda</taxon>
        <taxon>Chromadorea</taxon>
        <taxon>Rhabditida</taxon>
        <taxon>Rhabditina</taxon>
        <taxon>Rhabditomorpha</taxon>
        <taxon>Rhabditoidea</taxon>
        <taxon>Rhabditidae</taxon>
        <taxon>Peloderinae</taxon>
        <taxon>Caenorhabditis</taxon>
    </lineage>
</organism>
<keyword evidence="1" id="KW-0479">Metal-binding</keyword>
<dbReference type="InterPro" id="IPR052667">
    <property type="entry name" value="E3_ubiquitin-ligase_RING"/>
</dbReference>